<dbReference type="CDD" id="cd05121">
    <property type="entry name" value="ABC1_ADCK3-like"/>
    <property type="match status" value="1"/>
</dbReference>
<gene>
    <name evidence="5" type="ORF">VP06_20515</name>
</gene>
<dbReference type="Pfam" id="PF03109">
    <property type="entry name" value="ABC1"/>
    <property type="match status" value="1"/>
</dbReference>
<dbReference type="PANTHER" id="PTHR10566:SF113">
    <property type="entry name" value="PROTEIN ACTIVITY OF BC1 COMPLEX KINASE 7, CHLOROPLASTIC"/>
    <property type="match status" value="1"/>
</dbReference>
<dbReference type="InterPro" id="IPR004147">
    <property type="entry name" value="ABC1_dom"/>
</dbReference>
<proteinExistence type="inferred from homology"/>
<protein>
    <recommendedName>
        <fullName evidence="4">ABC1 atypical kinase-like domain-containing protein</fullName>
    </recommendedName>
</protein>
<evidence type="ECO:0000313" key="5">
    <source>
        <dbReference type="EMBL" id="KMO30913.1"/>
    </source>
</evidence>
<evidence type="ECO:0000313" key="6">
    <source>
        <dbReference type="Proteomes" id="UP000035929"/>
    </source>
</evidence>
<evidence type="ECO:0000259" key="4">
    <source>
        <dbReference type="Pfam" id="PF03109"/>
    </source>
</evidence>
<keyword evidence="3" id="KW-1133">Transmembrane helix</keyword>
<sequence>MRVKVFRRTSESSSHRNERRPRPPTPLVSGRVSQPLVLRPLRPMSRFRGLTVLWRFTAFFLILQGLRLTGRYTHAAAAARLLPLLQDLGGLWIKLGQLLSLRSDALPEEICRDLAQLQSRAEGFDPALSLQTIEEELGEPVEVTFSRFDTDPFAAASMGQCHFAILRETQTPVVVKVQRPDVAEGFRRDMQFLRSIVGVLNAFHIAPWMQFDDLLWELEEVLQEESDYRFEATNLKRLRRNLRKHDILAPRPFLDYCTPRMIVMEYIPAVTMSDYIALQREDRRRADRWLAENDIDPEEVAQRLISSLLRQVFEENLFHGDLHPGNIMLMRDGDVAFIDFGTAGSLERQFLDIYGLAVSAMVQKNFAKAADYILALCVSVPSANLPRVRAELVRAFRAWEMRSNLQNASYFERALSTANTETNRILAKHRIQPSWALLRLGRTLGTLDATLSVLIPDGDVRSLYAVYFRERAARTNQPAALARRAAIGAFEAMETVQEIRVLLLPHLRNRTLAVRGAVDRMSLAVSVVLRYLRIGLLVVSALLFYYIIDKIELLDSDPNETVRSLFGWLPGDSIHWGIMCLGLLLAARMLTKMVRVLRSE</sequence>
<dbReference type="SUPFAM" id="SSF56112">
    <property type="entry name" value="Protein kinase-like (PK-like)"/>
    <property type="match status" value="1"/>
</dbReference>
<feature type="domain" description="ABC1 atypical kinase-like" evidence="4">
    <location>
        <begin position="116"/>
        <end position="371"/>
    </location>
</feature>
<dbReference type="PANTHER" id="PTHR10566">
    <property type="entry name" value="CHAPERONE-ACTIVITY OF BC1 COMPLEX CABC1 -RELATED"/>
    <property type="match status" value="1"/>
</dbReference>
<keyword evidence="3" id="KW-0812">Transmembrane</keyword>
<dbReference type="Gene3D" id="1.10.510.10">
    <property type="entry name" value="Transferase(Phosphotransferase) domain 1"/>
    <property type="match status" value="1"/>
</dbReference>
<feature type="transmembrane region" description="Helical" evidence="3">
    <location>
        <begin position="530"/>
        <end position="548"/>
    </location>
</feature>
<dbReference type="PATRIC" id="fig|270351.6.peg.1828"/>
<dbReference type="InterPro" id="IPR011009">
    <property type="entry name" value="Kinase-like_dom_sf"/>
</dbReference>
<dbReference type="AlphaFoldDB" id="A0A0J6SC32"/>
<organism evidence="5 6">
    <name type="scientific">Methylobacterium aquaticum</name>
    <dbReference type="NCBI Taxonomy" id="270351"/>
    <lineage>
        <taxon>Bacteria</taxon>
        <taxon>Pseudomonadati</taxon>
        <taxon>Pseudomonadota</taxon>
        <taxon>Alphaproteobacteria</taxon>
        <taxon>Hyphomicrobiales</taxon>
        <taxon>Methylobacteriaceae</taxon>
        <taxon>Methylobacterium</taxon>
    </lineage>
</organism>
<reference evidence="5 6" key="1">
    <citation type="submission" date="2015-03" db="EMBL/GenBank/DDBJ databases">
        <title>Genome sequencing of Methylobacterium aquaticum DSM16371 type strain.</title>
        <authorList>
            <person name="Chaudhry V."/>
            <person name="Patil P.B."/>
        </authorList>
    </citation>
    <scope>NUCLEOTIDE SEQUENCE [LARGE SCALE GENOMIC DNA]</scope>
    <source>
        <strain evidence="5 6">DSM 16371</strain>
    </source>
</reference>
<evidence type="ECO:0000256" key="3">
    <source>
        <dbReference type="SAM" id="Phobius"/>
    </source>
</evidence>
<comment type="caution">
    <text evidence="5">The sequence shown here is derived from an EMBL/GenBank/DDBJ whole genome shotgun (WGS) entry which is preliminary data.</text>
</comment>
<comment type="similarity">
    <text evidence="1">Belongs to the protein kinase superfamily. ADCK protein kinase family.</text>
</comment>
<dbReference type="EMBL" id="LABX01000162">
    <property type="protein sequence ID" value="KMO30913.1"/>
    <property type="molecule type" value="Genomic_DNA"/>
</dbReference>
<feature type="region of interest" description="Disordered" evidence="2">
    <location>
        <begin position="1"/>
        <end position="29"/>
    </location>
</feature>
<dbReference type="InterPro" id="IPR050154">
    <property type="entry name" value="UbiB_kinase"/>
</dbReference>
<keyword evidence="3" id="KW-0472">Membrane</keyword>
<accession>A0A0J6SC32</accession>
<feature type="transmembrane region" description="Helical" evidence="3">
    <location>
        <begin position="573"/>
        <end position="591"/>
    </location>
</feature>
<evidence type="ECO:0000256" key="2">
    <source>
        <dbReference type="SAM" id="MobiDB-lite"/>
    </source>
</evidence>
<dbReference type="Proteomes" id="UP000035929">
    <property type="component" value="Unassembled WGS sequence"/>
</dbReference>
<name>A0A0J6SC32_9HYPH</name>
<evidence type="ECO:0000256" key="1">
    <source>
        <dbReference type="ARBA" id="ARBA00009670"/>
    </source>
</evidence>